<dbReference type="EMBL" id="JAVDQD010000001">
    <property type="protein sequence ID" value="MDR6237638.1"/>
    <property type="molecule type" value="Genomic_DNA"/>
</dbReference>
<dbReference type="PANTHER" id="PTHR30329:SF21">
    <property type="entry name" value="LIPOPROTEIN YIAD-RELATED"/>
    <property type="match status" value="1"/>
</dbReference>
<evidence type="ECO:0000256" key="5">
    <source>
        <dbReference type="SAM" id="SignalP"/>
    </source>
</evidence>
<dbReference type="InterPro" id="IPR006664">
    <property type="entry name" value="OMP_bac"/>
</dbReference>
<evidence type="ECO:0000256" key="1">
    <source>
        <dbReference type="ARBA" id="ARBA00004442"/>
    </source>
</evidence>
<dbReference type="SUPFAM" id="SSF82171">
    <property type="entry name" value="DPP6 N-terminal domain-like"/>
    <property type="match status" value="1"/>
</dbReference>
<feature type="chain" id="PRO_5042008522" evidence="5">
    <location>
        <begin position="20"/>
        <end position="429"/>
    </location>
</feature>
<dbReference type="InterPro" id="IPR050330">
    <property type="entry name" value="Bact_OuterMem_StrucFunc"/>
</dbReference>
<protein>
    <submittedName>
        <fullName evidence="7">Outer membrane protein OmpA-like peptidoglycan-associated protein</fullName>
    </submittedName>
</protein>
<dbReference type="PANTHER" id="PTHR30329">
    <property type="entry name" value="STATOR ELEMENT OF FLAGELLAR MOTOR COMPLEX"/>
    <property type="match status" value="1"/>
</dbReference>
<reference evidence="7" key="1">
    <citation type="submission" date="2023-07" db="EMBL/GenBank/DDBJ databases">
        <title>Genomic Encyclopedia of Type Strains, Phase IV (KMG-IV): sequencing the most valuable type-strain genomes for metagenomic binning, comparative biology and taxonomic classification.</title>
        <authorList>
            <person name="Goeker M."/>
        </authorList>
    </citation>
    <scope>NUCLEOTIDE SEQUENCE</scope>
    <source>
        <strain evidence="7">DSM 26174</strain>
    </source>
</reference>
<dbReference type="GO" id="GO:0009279">
    <property type="term" value="C:cell outer membrane"/>
    <property type="evidence" value="ECO:0007669"/>
    <property type="project" value="UniProtKB-SubCell"/>
</dbReference>
<dbReference type="InterPro" id="IPR006665">
    <property type="entry name" value="OmpA-like"/>
</dbReference>
<comment type="caution">
    <text evidence="7">The sequence shown here is derived from an EMBL/GenBank/DDBJ whole genome shotgun (WGS) entry which is preliminary data.</text>
</comment>
<feature type="signal peptide" evidence="5">
    <location>
        <begin position="1"/>
        <end position="19"/>
    </location>
</feature>
<evidence type="ECO:0000259" key="6">
    <source>
        <dbReference type="PROSITE" id="PS51123"/>
    </source>
</evidence>
<evidence type="ECO:0000256" key="2">
    <source>
        <dbReference type="ARBA" id="ARBA00023136"/>
    </source>
</evidence>
<keyword evidence="3" id="KW-0998">Cell outer membrane</keyword>
<gene>
    <name evidence="7" type="ORF">HNQ88_000614</name>
</gene>
<keyword evidence="2 4" id="KW-0472">Membrane</keyword>
<dbReference type="RefSeq" id="WP_309937106.1">
    <property type="nucleotide sequence ID" value="NZ_AP025305.1"/>
</dbReference>
<dbReference type="Gene3D" id="3.30.1330.60">
    <property type="entry name" value="OmpA-like domain"/>
    <property type="match status" value="1"/>
</dbReference>
<evidence type="ECO:0000256" key="4">
    <source>
        <dbReference type="PROSITE-ProRule" id="PRU00473"/>
    </source>
</evidence>
<dbReference type="Proteomes" id="UP001185092">
    <property type="component" value="Unassembled WGS sequence"/>
</dbReference>
<dbReference type="InterPro" id="IPR036737">
    <property type="entry name" value="OmpA-like_sf"/>
</dbReference>
<keyword evidence="8" id="KW-1185">Reference proteome</keyword>
<comment type="subcellular location">
    <subcellularLocation>
        <location evidence="1">Cell outer membrane</location>
    </subcellularLocation>
</comment>
<feature type="domain" description="OmpA-like" evidence="6">
    <location>
        <begin position="313"/>
        <end position="429"/>
    </location>
</feature>
<name>A0AAE3XKF9_9BACT</name>
<dbReference type="Pfam" id="PF07676">
    <property type="entry name" value="PD40"/>
    <property type="match status" value="1"/>
</dbReference>
<dbReference type="PROSITE" id="PS51123">
    <property type="entry name" value="OMPA_2"/>
    <property type="match status" value="1"/>
</dbReference>
<dbReference type="InterPro" id="IPR011659">
    <property type="entry name" value="WD40"/>
</dbReference>
<proteinExistence type="predicted"/>
<dbReference type="SUPFAM" id="SSF103088">
    <property type="entry name" value="OmpA-like"/>
    <property type="match status" value="1"/>
</dbReference>
<evidence type="ECO:0000313" key="7">
    <source>
        <dbReference type="EMBL" id="MDR6237638.1"/>
    </source>
</evidence>
<accession>A0AAE3XKF9</accession>
<evidence type="ECO:0000256" key="3">
    <source>
        <dbReference type="ARBA" id="ARBA00023237"/>
    </source>
</evidence>
<dbReference type="CDD" id="cd07185">
    <property type="entry name" value="OmpA_C-like"/>
    <property type="match status" value="1"/>
</dbReference>
<dbReference type="Pfam" id="PF00691">
    <property type="entry name" value="OmpA"/>
    <property type="match status" value="1"/>
</dbReference>
<keyword evidence="5" id="KW-0732">Signal</keyword>
<sequence length="429" mass="49112">MNKVATVLVFLLMAFSARAQQVPYFYSVEKLPINSELPTFFPLYNDSMDVLYVVKANMLEDESGETSYESQDIFHYKFSDLKAGGVYDSLLNNKRNNAVVGISYSGDTLYLLGTYDKRAKKANGLSYTRLEENEWVKPEQMKVHGKNVIDSLYSFYVHPEGDLVILSKFPDKKSDNEDLYISMLGKNGKWSDPHRLPSNINSPYYEITPFMSDDKNTLYFSSNRPGGKGSADVYMSQRLGNDYSQWTDPVNMGKHVNTSAFDAYFSIYPNEEMAFVASTRERKKIEVFMLSSKKYEPEAIVEEVPAVLPKPKVAKAPIFMPILFDFDKTYIRAGYKMMLKQEVVPFLMDNPTYDVMVIGHTDHIGSETYNEDLSRRRALSIFNFLQQHDISPSRMKIVGKGFSDPAAPNTTKEGRQKNRRVILMLKDRN</sequence>
<dbReference type="AlphaFoldDB" id="A0AAE3XKF9"/>
<evidence type="ECO:0000313" key="8">
    <source>
        <dbReference type="Proteomes" id="UP001185092"/>
    </source>
</evidence>
<dbReference type="PRINTS" id="PR01021">
    <property type="entry name" value="OMPADOMAIN"/>
</dbReference>
<organism evidence="7 8">
    <name type="scientific">Aureibacter tunicatorum</name>
    <dbReference type="NCBI Taxonomy" id="866807"/>
    <lineage>
        <taxon>Bacteria</taxon>
        <taxon>Pseudomonadati</taxon>
        <taxon>Bacteroidota</taxon>
        <taxon>Cytophagia</taxon>
        <taxon>Cytophagales</taxon>
        <taxon>Persicobacteraceae</taxon>
        <taxon>Aureibacter</taxon>
    </lineage>
</organism>